<name>A0ACD3B6F3_9AGAR</name>
<sequence length="462" mass="50491">MSSPYTPVSNDDLYKINSYLTWYYETLKHTRGGRKAYKFKKTYRAHMKWIQTRGDVTWILDDMSRYYSQLYASSGYHRSGYGSHSSSPSSISAYRVPLPYTPPDTPPWASQAMPAESYYHERTAATPRQSERNTPHIRNGQTQNTRNTAKTSDSETEADTPAPRSSTQRVQIRSPKSEDDSSAKHEPPPKDAKPERSALRGGSTSHTAQAQPASPEPLPGFNFWNNPNYSGVEFPAGFTPFSRPHLLPYPCWPHQYPGYPPYPPYHVQQQQQQMPPQPVMNVICPNGNALGLSGVAPATLASSVTPSSKVGGDGGSGGGAVAAETQTVNKTPVQQTQPVTPAPAIQPTQQTPASAIEMMPQGASWYLTPMPMAQNQLTPVAAPTQQTPKVQQTQQTTSTPVQSTQQQTTTPSTQPIQEPTPSAAGVPMTPLFMRGPDGTPRTVGYLNFPTSPWNPNMLSCGI</sequence>
<evidence type="ECO:0000313" key="2">
    <source>
        <dbReference type="Proteomes" id="UP000308600"/>
    </source>
</evidence>
<keyword evidence="2" id="KW-1185">Reference proteome</keyword>
<organism evidence="1 2">
    <name type="scientific">Pluteus cervinus</name>
    <dbReference type="NCBI Taxonomy" id="181527"/>
    <lineage>
        <taxon>Eukaryota</taxon>
        <taxon>Fungi</taxon>
        <taxon>Dikarya</taxon>
        <taxon>Basidiomycota</taxon>
        <taxon>Agaricomycotina</taxon>
        <taxon>Agaricomycetes</taxon>
        <taxon>Agaricomycetidae</taxon>
        <taxon>Agaricales</taxon>
        <taxon>Pluteineae</taxon>
        <taxon>Pluteaceae</taxon>
        <taxon>Pluteus</taxon>
    </lineage>
</organism>
<dbReference type="EMBL" id="ML208277">
    <property type="protein sequence ID" value="TFK73214.1"/>
    <property type="molecule type" value="Genomic_DNA"/>
</dbReference>
<gene>
    <name evidence="1" type="ORF">BDN72DRAFT_894058</name>
</gene>
<proteinExistence type="predicted"/>
<evidence type="ECO:0000313" key="1">
    <source>
        <dbReference type="EMBL" id="TFK73214.1"/>
    </source>
</evidence>
<accession>A0ACD3B6F3</accession>
<protein>
    <submittedName>
        <fullName evidence="1">Uncharacterized protein</fullName>
    </submittedName>
</protein>
<reference evidence="1 2" key="1">
    <citation type="journal article" date="2019" name="Nat. Ecol. Evol.">
        <title>Megaphylogeny resolves global patterns of mushroom evolution.</title>
        <authorList>
            <person name="Varga T."/>
            <person name="Krizsan K."/>
            <person name="Foldi C."/>
            <person name="Dima B."/>
            <person name="Sanchez-Garcia M."/>
            <person name="Sanchez-Ramirez S."/>
            <person name="Szollosi G.J."/>
            <person name="Szarkandi J.G."/>
            <person name="Papp V."/>
            <person name="Albert L."/>
            <person name="Andreopoulos W."/>
            <person name="Angelini C."/>
            <person name="Antonin V."/>
            <person name="Barry K.W."/>
            <person name="Bougher N.L."/>
            <person name="Buchanan P."/>
            <person name="Buyck B."/>
            <person name="Bense V."/>
            <person name="Catcheside P."/>
            <person name="Chovatia M."/>
            <person name="Cooper J."/>
            <person name="Damon W."/>
            <person name="Desjardin D."/>
            <person name="Finy P."/>
            <person name="Geml J."/>
            <person name="Haridas S."/>
            <person name="Hughes K."/>
            <person name="Justo A."/>
            <person name="Karasinski D."/>
            <person name="Kautmanova I."/>
            <person name="Kiss B."/>
            <person name="Kocsube S."/>
            <person name="Kotiranta H."/>
            <person name="LaButti K.M."/>
            <person name="Lechner B.E."/>
            <person name="Liimatainen K."/>
            <person name="Lipzen A."/>
            <person name="Lukacs Z."/>
            <person name="Mihaltcheva S."/>
            <person name="Morgado L.N."/>
            <person name="Niskanen T."/>
            <person name="Noordeloos M.E."/>
            <person name="Ohm R.A."/>
            <person name="Ortiz-Santana B."/>
            <person name="Ovrebo C."/>
            <person name="Racz N."/>
            <person name="Riley R."/>
            <person name="Savchenko A."/>
            <person name="Shiryaev A."/>
            <person name="Soop K."/>
            <person name="Spirin V."/>
            <person name="Szebenyi C."/>
            <person name="Tomsovsky M."/>
            <person name="Tulloss R.E."/>
            <person name="Uehling J."/>
            <person name="Grigoriev I.V."/>
            <person name="Vagvolgyi C."/>
            <person name="Papp T."/>
            <person name="Martin F.M."/>
            <person name="Miettinen O."/>
            <person name="Hibbett D.S."/>
            <person name="Nagy L.G."/>
        </authorList>
    </citation>
    <scope>NUCLEOTIDE SEQUENCE [LARGE SCALE GENOMIC DNA]</scope>
    <source>
        <strain evidence="1 2">NL-1719</strain>
    </source>
</reference>
<dbReference type="Proteomes" id="UP000308600">
    <property type="component" value="Unassembled WGS sequence"/>
</dbReference>